<keyword evidence="2 6" id="KW-0418">Kinase</keyword>
<feature type="domain" description="Signal transduction histidine kinase subgroup 3 dimerisation and phosphoacceptor" evidence="5">
    <location>
        <begin position="247"/>
        <end position="312"/>
    </location>
</feature>
<dbReference type="GO" id="GO:0016020">
    <property type="term" value="C:membrane"/>
    <property type="evidence" value="ECO:0007669"/>
    <property type="project" value="InterPro"/>
</dbReference>
<dbReference type="Gene3D" id="1.20.5.1930">
    <property type="match status" value="1"/>
</dbReference>
<keyword evidence="4" id="KW-0812">Transmembrane</keyword>
<feature type="transmembrane region" description="Helical" evidence="4">
    <location>
        <begin position="131"/>
        <end position="155"/>
    </location>
</feature>
<dbReference type="OrthoDB" id="5241784at2"/>
<feature type="transmembrane region" description="Helical" evidence="4">
    <location>
        <begin position="205"/>
        <end position="226"/>
    </location>
</feature>
<accession>A0A543BCJ0</accession>
<protein>
    <submittedName>
        <fullName evidence="6">Two-component system sensor histidine kinase DesK</fullName>
    </submittedName>
</protein>
<dbReference type="PANTHER" id="PTHR24421">
    <property type="entry name" value="NITRATE/NITRITE SENSOR PROTEIN NARX-RELATED"/>
    <property type="match status" value="1"/>
</dbReference>
<sequence length="437" mass="46967">MIPVHRDGASSGSAELSPLSGWIARAIRDNCHARIVGGVSSPDAPLDPAAPTPGARQLSRGVTATWWYTATAVIAFELALIGLWTGVAVAVDLRAFVGIVVGGGGLLWIASTIPLLVDYRHRLDAEPGVRWARLIVPLLVALAYGIAAGVVAGSWQLMLMPIAQSLVLLNWPRGVRYRVVIAMTVALACVAVVDSNFDVSDEIPLLFPVVYTVLLPIMTVSSLWWWDVLITLDRARASEARLAATQERLRVATDVHDLQGHHLQVVALQLELAERLMPQDVDAGMEQLRAARASVDDARQGTRDLALRFRSVPLGDEIANARDLLRAAGLDVEAIIPADADEAPAAALGPVIRETTTNVLRHGGGHRARLVLARTGDAWRYTISNDAIGAAPQDAAGSGLDGIRRRIDEAHGALEVRRDAEEFTVTVRVPAHTEETR</sequence>
<evidence type="ECO:0000313" key="7">
    <source>
        <dbReference type="Proteomes" id="UP000317209"/>
    </source>
</evidence>
<evidence type="ECO:0000313" key="6">
    <source>
        <dbReference type="EMBL" id="TQL82555.1"/>
    </source>
</evidence>
<dbReference type="Gene3D" id="3.30.565.10">
    <property type="entry name" value="Histidine kinase-like ATPase, C-terminal domain"/>
    <property type="match status" value="1"/>
</dbReference>
<proteinExistence type="predicted"/>
<dbReference type="InterPro" id="IPR036890">
    <property type="entry name" value="HATPase_C_sf"/>
</dbReference>
<dbReference type="AlphaFoldDB" id="A0A543BCJ0"/>
<evidence type="ECO:0000256" key="3">
    <source>
        <dbReference type="ARBA" id="ARBA00023012"/>
    </source>
</evidence>
<dbReference type="SUPFAM" id="SSF55874">
    <property type="entry name" value="ATPase domain of HSP90 chaperone/DNA topoisomerase II/histidine kinase"/>
    <property type="match status" value="1"/>
</dbReference>
<dbReference type="GO" id="GO:0000155">
    <property type="term" value="F:phosphorelay sensor kinase activity"/>
    <property type="evidence" value="ECO:0007669"/>
    <property type="project" value="InterPro"/>
</dbReference>
<keyword evidence="3" id="KW-0902">Two-component regulatory system</keyword>
<dbReference type="PANTHER" id="PTHR24421:SF63">
    <property type="entry name" value="SENSOR HISTIDINE KINASE DESK"/>
    <property type="match status" value="1"/>
</dbReference>
<organism evidence="6 7">
    <name type="scientific">Microbacterium saperdae</name>
    <dbReference type="NCBI Taxonomy" id="69368"/>
    <lineage>
        <taxon>Bacteria</taxon>
        <taxon>Bacillati</taxon>
        <taxon>Actinomycetota</taxon>
        <taxon>Actinomycetes</taxon>
        <taxon>Micrococcales</taxon>
        <taxon>Microbacteriaceae</taxon>
        <taxon>Microbacterium</taxon>
    </lineage>
</organism>
<keyword evidence="4" id="KW-0472">Membrane</keyword>
<keyword evidence="1" id="KW-0808">Transferase</keyword>
<comment type="caution">
    <text evidence="6">The sequence shown here is derived from an EMBL/GenBank/DDBJ whole genome shotgun (WGS) entry which is preliminary data.</text>
</comment>
<name>A0A543BCJ0_9MICO</name>
<evidence type="ECO:0000256" key="1">
    <source>
        <dbReference type="ARBA" id="ARBA00022679"/>
    </source>
</evidence>
<reference evidence="6 7" key="1">
    <citation type="submission" date="2019-06" db="EMBL/GenBank/DDBJ databases">
        <title>Sequencing the genomes of 1000 actinobacteria strains.</title>
        <authorList>
            <person name="Klenk H.-P."/>
        </authorList>
    </citation>
    <scope>NUCLEOTIDE SEQUENCE [LARGE SCALE GENOMIC DNA]</scope>
    <source>
        <strain evidence="6 7">DSM 20169</strain>
    </source>
</reference>
<keyword evidence="4" id="KW-1133">Transmembrane helix</keyword>
<keyword evidence="7" id="KW-1185">Reference proteome</keyword>
<dbReference type="InterPro" id="IPR011712">
    <property type="entry name" value="Sig_transdc_His_kin_sub3_dim/P"/>
</dbReference>
<dbReference type="Pfam" id="PF07730">
    <property type="entry name" value="HisKA_3"/>
    <property type="match status" value="1"/>
</dbReference>
<evidence type="ECO:0000256" key="2">
    <source>
        <dbReference type="ARBA" id="ARBA00022777"/>
    </source>
</evidence>
<feature type="transmembrane region" description="Helical" evidence="4">
    <location>
        <begin position="66"/>
        <end position="89"/>
    </location>
</feature>
<evidence type="ECO:0000256" key="4">
    <source>
        <dbReference type="SAM" id="Phobius"/>
    </source>
</evidence>
<feature type="transmembrane region" description="Helical" evidence="4">
    <location>
        <begin position="95"/>
        <end position="119"/>
    </location>
</feature>
<dbReference type="EMBL" id="VFOX01000002">
    <property type="protein sequence ID" value="TQL82555.1"/>
    <property type="molecule type" value="Genomic_DNA"/>
</dbReference>
<gene>
    <name evidence="6" type="ORF">FB560_4050</name>
</gene>
<evidence type="ECO:0000259" key="5">
    <source>
        <dbReference type="Pfam" id="PF07730"/>
    </source>
</evidence>
<feature type="transmembrane region" description="Helical" evidence="4">
    <location>
        <begin position="175"/>
        <end position="193"/>
    </location>
</feature>
<dbReference type="Proteomes" id="UP000317209">
    <property type="component" value="Unassembled WGS sequence"/>
</dbReference>
<dbReference type="GO" id="GO:0046983">
    <property type="term" value="F:protein dimerization activity"/>
    <property type="evidence" value="ECO:0007669"/>
    <property type="project" value="InterPro"/>
</dbReference>
<dbReference type="InterPro" id="IPR050482">
    <property type="entry name" value="Sensor_HK_TwoCompSys"/>
</dbReference>